<dbReference type="AlphaFoldDB" id="A0AAF0TA60"/>
<accession>A0AAF0TA60</accession>
<evidence type="ECO:0000313" key="2">
    <source>
        <dbReference type="EMBL" id="WMV09833.1"/>
    </source>
</evidence>
<dbReference type="PANTHER" id="PTHR46148">
    <property type="entry name" value="CHROMO DOMAIN-CONTAINING PROTEIN"/>
    <property type="match status" value="1"/>
</dbReference>
<feature type="domain" description="Tf2-1-like SH3-like" evidence="1">
    <location>
        <begin position="5"/>
        <end position="55"/>
    </location>
</feature>
<proteinExistence type="predicted"/>
<evidence type="ECO:0000259" key="1">
    <source>
        <dbReference type="Pfam" id="PF24626"/>
    </source>
</evidence>
<dbReference type="InterPro" id="IPR056924">
    <property type="entry name" value="SH3_Tf2-1"/>
</dbReference>
<dbReference type="Pfam" id="PF24626">
    <property type="entry name" value="SH3_Tf2-1"/>
    <property type="match status" value="1"/>
</dbReference>
<organism evidence="2 3">
    <name type="scientific">Solanum verrucosum</name>
    <dbReference type="NCBI Taxonomy" id="315347"/>
    <lineage>
        <taxon>Eukaryota</taxon>
        <taxon>Viridiplantae</taxon>
        <taxon>Streptophyta</taxon>
        <taxon>Embryophyta</taxon>
        <taxon>Tracheophyta</taxon>
        <taxon>Spermatophyta</taxon>
        <taxon>Magnoliopsida</taxon>
        <taxon>eudicotyledons</taxon>
        <taxon>Gunneridae</taxon>
        <taxon>Pentapetalae</taxon>
        <taxon>asterids</taxon>
        <taxon>lamiids</taxon>
        <taxon>Solanales</taxon>
        <taxon>Solanaceae</taxon>
        <taxon>Solanoideae</taxon>
        <taxon>Solaneae</taxon>
        <taxon>Solanum</taxon>
    </lineage>
</organism>
<dbReference type="PANTHER" id="PTHR46148:SF56">
    <property type="entry name" value="RETROTRANSPOSON PROTEIN"/>
    <property type="match status" value="1"/>
</dbReference>
<dbReference type="Proteomes" id="UP001234989">
    <property type="component" value="Chromosome 1"/>
</dbReference>
<dbReference type="EMBL" id="CP133612">
    <property type="protein sequence ID" value="WMV09833.1"/>
    <property type="molecule type" value="Genomic_DNA"/>
</dbReference>
<name>A0AAF0TA60_SOLVR</name>
<protein>
    <recommendedName>
        <fullName evidence="1">Tf2-1-like SH3-like domain-containing protein</fullName>
    </recommendedName>
</protein>
<keyword evidence="3" id="KW-1185">Reference proteome</keyword>
<evidence type="ECO:0000313" key="3">
    <source>
        <dbReference type="Proteomes" id="UP001234989"/>
    </source>
</evidence>
<sequence>MKGVMRFGKKGKLSPWYIGPDRISKRVDKVAYEMELPSELAAVHLVFHVYMLKKCLRDPSLIVPTENIGINDSLSYEKLLVQILDRQVHKLRSKEVASTKDLWRNQYVEEATWEAEEDMKRKHPHLFRSREISNHCTYSL</sequence>
<gene>
    <name evidence="2" type="ORF">MTR67_003218</name>
</gene>
<reference evidence="2" key="1">
    <citation type="submission" date="2023-08" db="EMBL/GenBank/DDBJ databases">
        <title>A de novo genome assembly of Solanum verrucosum Schlechtendal, a Mexican diploid species geographically isolated from the other diploid A-genome species in potato relatives.</title>
        <authorList>
            <person name="Hosaka K."/>
        </authorList>
    </citation>
    <scope>NUCLEOTIDE SEQUENCE</scope>
    <source>
        <tissue evidence="2">Young leaves</tissue>
    </source>
</reference>